<dbReference type="EMBL" id="JGZO01000006">
    <property type="protein sequence ID" value="KFI94667.1"/>
    <property type="molecule type" value="Genomic_DNA"/>
</dbReference>
<organism evidence="3 4">
    <name type="scientific">Bifidobacterium scardovii</name>
    <dbReference type="NCBI Taxonomy" id="158787"/>
    <lineage>
        <taxon>Bacteria</taxon>
        <taxon>Bacillati</taxon>
        <taxon>Actinomycetota</taxon>
        <taxon>Actinomycetes</taxon>
        <taxon>Bifidobacteriales</taxon>
        <taxon>Bifidobacteriaceae</taxon>
        <taxon>Bifidobacterium</taxon>
    </lineage>
</organism>
<dbReference type="Proteomes" id="UP000029033">
    <property type="component" value="Unassembled WGS sequence"/>
</dbReference>
<dbReference type="Pfam" id="PF16938">
    <property type="entry name" value="Phage_holin_Dp1"/>
    <property type="match status" value="1"/>
</dbReference>
<proteinExistence type="predicted"/>
<keyword evidence="2" id="KW-0472">Membrane</keyword>
<dbReference type="AlphaFoldDB" id="A0A087DGL7"/>
<feature type="region of interest" description="Disordered" evidence="1">
    <location>
        <begin position="1"/>
        <end position="21"/>
    </location>
</feature>
<keyword evidence="2" id="KW-1133">Transmembrane helix</keyword>
<dbReference type="eggNOG" id="ENOG5033DW0">
    <property type="taxonomic scope" value="Bacteria"/>
</dbReference>
<evidence type="ECO:0000313" key="3">
    <source>
        <dbReference type="EMBL" id="KFI94667.1"/>
    </source>
</evidence>
<dbReference type="InterPro" id="IPR031612">
    <property type="entry name" value="Phage_holin_Dp1"/>
</dbReference>
<evidence type="ECO:0000313" key="4">
    <source>
        <dbReference type="Proteomes" id="UP000029033"/>
    </source>
</evidence>
<sequence>MSDTNTDNPTPNIDTSTWGPTVDVDLTPPAWLIPNRLYDVLKWLAMLVFPALAVFTRTIGPAWGLPHMDAIATTLAALGVLCGAIIGISAINAHISSK</sequence>
<protein>
    <submittedName>
        <fullName evidence="3">Phage holin-like protein</fullName>
    </submittedName>
</protein>
<reference evidence="3 4" key="1">
    <citation type="submission" date="2014-03" db="EMBL/GenBank/DDBJ databases">
        <title>Genomics of Bifidobacteria.</title>
        <authorList>
            <person name="Ventura M."/>
            <person name="Milani C."/>
            <person name="Lugli G.A."/>
        </authorList>
    </citation>
    <scope>NUCLEOTIDE SEQUENCE [LARGE SCALE GENOMIC DNA]</scope>
    <source>
        <strain evidence="3 4">LMG 21589</strain>
    </source>
</reference>
<comment type="caution">
    <text evidence="3">The sequence shown here is derived from an EMBL/GenBank/DDBJ whole genome shotgun (WGS) entry which is preliminary data.</text>
</comment>
<feature type="compositionally biased region" description="Low complexity" evidence="1">
    <location>
        <begin position="1"/>
        <end position="17"/>
    </location>
</feature>
<accession>A0A087DGL7</accession>
<keyword evidence="2" id="KW-0812">Transmembrane</keyword>
<dbReference type="RefSeq" id="WP_033517264.1">
    <property type="nucleotide sequence ID" value="NZ_CAUPKV010000005.1"/>
</dbReference>
<evidence type="ECO:0000256" key="2">
    <source>
        <dbReference type="SAM" id="Phobius"/>
    </source>
</evidence>
<dbReference type="OrthoDB" id="3237235at2"/>
<evidence type="ECO:0000256" key="1">
    <source>
        <dbReference type="SAM" id="MobiDB-lite"/>
    </source>
</evidence>
<name>A0A087DGL7_9BIFI</name>
<gene>
    <name evidence="3" type="ORF">BSCA_0719</name>
</gene>
<dbReference type="GeneID" id="85166469"/>
<feature type="transmembrane region" description="Helical" evidence="2">
    <location>
        <begin position="43"/>
        <end position="64"/>
    </location>
</feature>
<keyword evidence="4" id="KW-1185">Reference proteome</keyword>
<feature type="transmembrane region" description="Helical" evidence="2">
    <location>
        <begin position="70"/>
        <end position="91"/>
    </location>
</feature>